<evidence type="ECO:0000256" key="2">
    <source>
        <dbReference type="SAM" id="SignalP"/>
    </source>
</evidence>
<organism evidence="3">
    <name type="scientific">Culicoides sonorensis</name>
    <name type="common">Biting midge</name>
    <dbReference type="NCBI Taxonomy" id="179676"/>
    <lineage>
        <taxon>Eukaryota</taxon>
        <taxon>Metazoa</taxon>
        <taxon>Ecdysozoa</taxon>
        <taxon>Arthropoda</taxon>
        <taxon>Hexapoda</taxon>
        <taxon>Insecta</taxon>
        <taxon>Pterygota</taxon>
        <taxon>Neoptera</taxon>
        <taxon>Endopterygota</taxon>
        <taxon>Diptera</taxon>
        <taxon>Nematocera</taxon>
        <taxon>Chironomoidea</taxon>
        <taxon>Ceratopogonidae</taxon>
        <taxon>Ceratopogoninae</taxon>
        <taxon>Culicoides</taxon>
        <taxon>Monoculicoides</taxon>
    </lineage>
</organism>
<protein>
    <submittedName>
        <fullName evidence="3">CSON000993 protein</fullName>
    </submittedName>
</protein>
<feature type="compositionally biased region" description="Low complexity" evidence="1">
    <location>
        <begin position="17"/>
        <end position="56"/>
    </location>
</feature>
<gene>
    <name evidence="3" type="primary">CSON000993</name>
</gene>
<evidence type="ECO:0000256" key="1">
    <source>
        <dbReference type="SAM" id="MobiDB-lite"/>
    </source>
</evidence>
<reference evidence="3" key="1">
    <citation type="submission" date="2018-07" db="EMBL/GenBank/DDBJ databases">
        <authorList>
            <person name="Quirk P.G."/>
            <person name="Krulwich T.A."/>
        </authorList>
    </citation>
    <scope>NUCLEOTIDE SEQUENCE</scope>
</reference>
<feature type="chain" id="PRO_5016357944" evidence="2">
    <location>
        <begin position="17"/>
        <end position="112"/>
    </location>
</feature>
<dbReference type="VEuPathDB" id="VectorBase:CSON000993"/>
<sequence>MKFLVVLFALAAVATCKPHQPQGGQPQTFQVQVQPSQQQAQPQPQVIRVITQQAPAQAPPQPPPQTFRVELQPQPVAPPPQPAQQQSGSPLFLILPNLGQAKSGASAHSGAW</sequence>
<proteinExistence type="predicted"/>
<feature type="region of interest" description="Disordered" evidence="1">
    <location>
        <begin position="17"/>
        <end position="95"/>
    </location>
</feature>
<feature type="signal peptide" evidence="2">
    <location>
        <begin position="1"/>
        <end position="16"/>
    </location>
</feature>
<dbReference type="AlphaFoldDB" id="A0A336LR35"/>
<keyword evidence="2" id="KW-0732">Signal</keyword>
<evidence type="ECO:0000313" key="3">
    <source>
        <dbReference type="EMBL" id="SSX20265.1"/>
    </source>
</evidence>
<accession>A0A336LR35</accession>
<dbReference type="EMBL" id="UFQT01000115">
    <property type="protein sequence ID" value="SSX20265.1"/>
    <property type="molecule type" value="Genomic_DNA"/>
</dbReference>
<name>A0A336LR35_CULSO</name>